<feature type="region of interest" description="Disordered" evidence="1">
    <location>
        <begin position="1"/>
        <end position="22"/>
    </location>
</feature>
<dbReference type="EMBL" id="LR796144">
    <property type="protein sequence ID" value="CAB4121109.1"/>
    <property type="molecule type" value="Genomic_DNA"/>
</dbReference>
<evidence type="ECO:0000256" key="1">
    <source>
        <dbReference type="SAM" id="MobiDB-lite"/>
    </source>
</evidence>
<accession>A0A6J7W8F9</accession>
<proteinExistence type="predicted"/>
<reference evidence="3" key="1">
    <citation type="submission" date="2020-05" db="EMBL/GenBank/DDBJ databases">
        <authorList>
            <person name="Chiriac C."/>
            <person name="Salcher M."/>
            <person name="Ghai R."/>
            <person name="Kavagutti S V."/>
        </authorList>
    </citation>
    <scope>NUCLEOTIDE SEQUENCE</scope>
</reference>
<evidence type="ECO:0000313" key="2">
    <source>
        <dbReference type="EMBL" id="CAB4121109.1"/>
    </source>
</evidence>
<sequence length="136" mass="14066">MANPTVNNVEGSNTGPGVTSLPDTVQMPVGNLWKVGVFNLTLSPATVATTTTAEQTFAATGIGLLTTDFVMVQKPTAQAGLFISNPRVSAADTLAITFGNTTSGTLTPSASEVYKVVVVRPQPNWSAPASGNQLDW</sequence>
<dbReference type="EMBL" id="LR798202">
    <property type="protein sequence ID" value="CAB5170461.1"/>
    <property type="molecule type" value="Genomic_DNA"/>
</dbReference>
<name>A0A6J7W8F9_9CAUD</name>
<gene>
    <name evidence="3" type="ORF">UFOVP154_27</name>
    <name evidence="2" type="ORF">UFOVP8_12</name>
</gene>
<protein>
    <submittedName>
        <fullName evidence="3">Uncharacterized protein</fullName>
    </submittedName>
</protein>
<evidence type="ECO:0000313" key="3">
    <source>
        <dbReference type="EMBL" id="CAB5170461.1"/>
    </source>
</evidence>
<organism evidence="3">
    <name type="scientific">uncultured Caudovirales phage</name>
    <dbReference type="NCBI Taxonomy" id="2100421"/>
    <lineage>
        <taxon>Viruses</taxon>
        <taxon>Duplodnaviria</taxon>
        <taxon>Heunggongvirae</taxon>
        <taxon>Uroviricota</taxon>
        <taxon>Caudoviricetes</taxon>
        <taxon>Peduoviridae</taxon>
        <taxon>Maltschvirus</taxon>
        <taxon>Maltschvirus maltsch</taxon>
    </lineage>
</organism>